<feature type="region of interest" description="Disordered" evidence="1">
    <location>
        <begin position="144"/>
        <end position="196"/>
    </location>
</feature>
<reference evidence="2" key="2">
    <citation type="submission" date="2020-02" db="EMBL/GenBank/DDBJ databases">
        <title>Identification and distribution of gene clusters putatively required for synthesis of sphingolipid metabolism inhibitors in phylogenetically diverse species of the filamentous fungus Fusarium.</title>
        <authorList>
            <person name="Kim H.-S."/>
            <person name="Busman M."/>
            <person name="Brown D.W."/>
            <person name="Divon H."/>
            <person name="Uhlig S."/>
            <person name="Proctor R.H."/>
        </authorList>
    </citation>
    <scope>NUCLEOTIDE SEQUENCE</scope>
    <source>
        <strain evidence="2">NRRL 25174</strain>
    </source>
</reference>
<gene>
    <name evidence="2" type="ORF">FBEOM_4608</name>
</gene>
<keyword evidence="3" id="KW-1185">Reference proteome</keyword>
<dbReference type="EMBL" id="PVQB02000193">
    <property type="protein sequence ID" value="KAF4341447.1"/>
    <property type="molecule type" value="Genomic_DNA"/>
</dbReference>
<accession>A0A9P5AMM1</accession>
<evidence type="ECO:0000313" key="2">
    <source>
        <dbReference type="EMBL" id="KAF4341447.1"/>
    </source>
</evidence>
<evidence type="ECO:0000256" key="1">
    <source>
        <dbReference type="SAM" id="MobiDB-lite"/>
    </source>
</evidence>
<dbReference type="OrthoDB" id="5095717at2759"/>
<proteinExistence type="predicted"/>
<protein>
    <submittedName>
        <fullName evidence="2">Uncharacterized protein</fullName>
    </submittedName>
</protein>
<name>A0A9P5AMM1_9HYPO</name>
<dbReference type="Proteomes" id="UP000730481">
    <property type="component" value="Unassembled WGS sequence"/>
</dbReference>
<reference evidence="2" key="1">
    <citation type="journal article" date="2017" name="Mycologia">
        <title>Fusarium algeriense, sp. nov., a novel toxigenic crown rot pathogen of durum wheat from Algeria is nested in the Fusarium burgessii species complex.</title>
        <authorList>
            <person name="Laraba I."/>
            <person name="Keddad A."/>
            <person name="Boureghda H."/>
            <person name="Abdallah N."/>
            <person name="Vaughan M.M."/>
            <person name="Proctor R.H."/>
            <person name="Busman M."/>
            <person name="O'Donnell K."/>
        </authorList>
    </citation>
    <scope>NUCLEOTIDE SEQUENCE</scope>
    <source>
        <strain evidence="2">NRRL 25174</strain>
    </source>
</reference>
<sequence>MSVPLTMPPPVSREILRMIRDFAYYRKLQWSGDADYLLHVLNTTLHKDLRRVHQELTKATQADIDGANSGAAEESTASIAAESSAEFQRDLAIENLRVQIDISNSLHALVGIFHTTHFCRQLASGKSVVRNGYPMVPPRVGPNTLHQRFCNTEPAGSDGAEESSNSAGTLNAGGKKRAAPGSGGEGAGGRKKFKTK</sequence>
<comment type="caution">
    <text evidence="2">The sequence shown here is derived from an EMBL/GenBank/DDBJ whole genome shotgun (WGS) entry which is preliminary data.</text>
</comment>
<dbReference type="AlphaFoldDB" id="A0A9P5AMM1"/>
<evidence type="ECO:0000313" key="3">
    <source>
        <dbReference type="Proteomes" id="UP000730481"/>
    </source>
</evidence>
<organism evidence="2 3">
    <name type="scientific">Fusarium beomiforme</name>
    <dbReference type="NCBI Taxonomy" id="44412"/>
    <lineage>
        <taxon>Eukaryota</taxon>
        <taxon>Fungi</taxon>
        <taxon>Dikarya</taxon>
        <taxon>Ascomycota</taxon>
        <taxon>Pezizomycotina</taxon>
        <taxon>Sordariomycetes</taxon>
        <taxon>Hypocreomycetidae</taxon>
        <taxon>Hypocreales</taxon>
        <taxon>Nectriaceae</taxon>
        <taxon>Fusarium</taxon>
        <taxon>Fusarium burgessii species complex</taxon>
    </lineage>
</organism>